<organism evidence="2">
    <name type="scientific">Haptolina ericina</name>
    <dbReference type="NCBI Taxonomy" id="156174"/>
    <lineage>
        <taxon>Eukaryota</taxon>
        <taxon>Haptista</taxon>
        <taxon>Haptophyta</taxon>
        <taxon>Prymnesiophyceae</taxon>
        <taxon>Prymnesiales</taxon>
        <taxon>Prymnesiaceae</taxon>
        <taxon>Haptolina</taxon>
    </lineage>
</organism>
<accession>A0A7S3BZ70</accession>
<evidence type="ECO:0000256" key="1">
    <source>
        <dbReference type="ARBA" id="ARBA00022729"/>
    </source>
</evidence>
<evidence type="ECO:0008006" key="3">
    <source>
        <dbReference type="Google" id="ProtNLM"/>
    </source>
</evidence>
<gene>
    <name evidence="2" type="ORF">HERI1096_LOCUS38006</name>
</gene>
<dbReference type="PANTHER" id="PTHR48060:SF21">
    <property type="entry name" value="L DOMAIN-LIKE PROTEIN"/>
    <property type="match status" value="1"/>
</dbReference>
<evidence type="ECO:0000313" key="2">
    <source>
        <dbReference type="EMBL" id="CAE0149628.1"/>
    </source>
</evidence>
<name>A0A7S3BZ70_9EUKA</name>
<sequence>MGALASLPILSAPPLHPATCTGNSTRLPAAQCEAWIAFYTETNGSGWAFCSEAATDPCSCCGWGGMCGRGGVTGPTCNEQRTAVTSIILPGTNLTGELPVAIASWQDLVVFSVNDNFLTGSIPDVVAGSWPKLKSFRVDGNHLMGTLPALPFGVAGVPDCLLIYHRRWGTNVFDCPWPEGATSVCKKWDNNTSSFDELVTDADCRG</sequence>
<proteinExistence type="predicted"/>
<keyword evidence="1" id="KW-0732">Signal</keyword>
<protein>
    <recommendedName>
        <fullName evidence="3">Leucine-rich repeat-containing N-terminal plant-type domain-containing protein</fullName>
    </recommendedName>
</protein>
<dbReference type="EMBL" id="HBHX01068763">
    <property type="protein sequence ID" value="CAE0149628.1"/>
    <property type="molecule type" value="Transcribed_RNA"/>
</dbReference>
<dbReference type="InterPro" id="IPR053211">
    <property type="entry name" value="DNA_repair-toleration"/>
</dbReference>
<dbReference type="InterPro" id="IPR032675">
    <property type="entry name" value="LRR_dom_sf"/>
</dbReference>
<dbReference type="AlphaFoldDB" id="A0A7S3BZ70"/>
<dbReference type="Gene3D" id="3.80.10.10">
    <property type="entry name" value="Ribonuclease Inhibitor"/>
    <property type="match status" value="1"/>
</dbReference>
<dbReference type="SUPFAM" id="SSF52058">
    <property type="entry name" value="L domain-like"/>
    <property type="match status" value="1"/>
</dbReference>
<reference evidence="2" key="1">
    <citation type="submission" date="2021-01" db="EMBL/GenBank/DDBJ databases">
        <authorList>
            <person name="Corre E."/>
            <person name="Pelletier E."/>
            <person name="Niang G."/>
            <person name="Scheremetjew M."/>
            <person name="Finn R."/>
            <person name="Kale V."/>
            <person name="Holt S."/>
            <person name="Cochrane G."/>
            <person name="Meng A."/>
            <person name="Brown T."/>
            <person name="Cohen L."/>
        </authorList>
    </citation>
    <scope>NUCLEOTIDE SEQUENCE</scope>
    <source>
        <strain evidence="2">CCMP281</strain>
    </source>
</reference>
<dbReference type="PANTHER" id="PTHR48060">
    <property type="entry name" value="DNA DAMAGE-REPAIR/TOLERATION PROTEIN DRT100"/>
    <property type="match status" value="1"/>
</dbReference>